<dbReference type="OrthoDB" id="3524649at2759"/>
<protein>
    <submittedName>
        <fullName evidence="1">Uncharacterized protein</fullName>
    </submittedName>
</protein>
<proteinExistence type="predicted"/>
<accession>A0A9X0AXW2</accession>
<reference evidence="1" key="1">
    <citation type="submission" date="2022-11" db="EMBL/GenBank/DDBJ databases">
        <title>Genome Resource of Sclerotinia nivalis Strain SnTB1, a Plant Pathogen Isolated from American Ginseng.</title>
        <authorList>
            <person name="Fan S."/>
        </authorList>
    </citation>
    <scope>NUCLEOTIDE SEQUENCE</scope>
    <source>
        <strain evidence="1">SnTB1</strain>
    </source>
</reference>
<dbReference type="Proteomes" id="UP001152300">
    <property type="component" value="Unassembled WGS sequence"/>
</dbReference>
<evidence type="ECO:0000313" key="1">
    <source>
        <dbReference type="EMBL" id="KAJ8070961.1"/>
    </source>
</evidence>
<sequence length="120" mass="13460">MSKYSKFVKKFESPSEEWHEYYKPSGSLGADGRPAVVYIGPSELGPLEKNIDRQEEERLDVLPILGFGVVRNFDDEEGFEFKGLDENPFAEMCCDGYVSSEKDEANENSVFGCAVVMGED</sequence>
<evidence type="ECO:0000313" key="2">
    <source>
        <dbReference type="Proteomes" id="UP001152300"/>
    </source>
</evidence>
<gene>
    <name evidence="1" type="ORF">OCU04_001317</name>
</gene>
<comment type="caution">
    <text evidence="1">The sequence shown here is derived from an EMBL/GenBank/DDBJ whole genome shotgun (WGS) entry which is preliminary data.</text>
</comment>
<dbReference type="EMBL" id="JAPEIS010000001">
    <property type="protein sequence ID" value="KAJ8070961.1"/>
    <property type="molecule type" value="Genomic_DNA"/>
</dbReference>
<name>A0A9X0AXW2_9HELO</name>
<organism evidence="1 2">
    <name type="scientific">Sclerotinia nivalis</name>
    <dbReference type="NCBI Taxonomy" id="352851"/>
    <lineage>
        <taxon>Eukaryota</taxon>
        <taxon>Fungi</taxon>
        <taxon>Dikarya</taxon>
        <taxon>Ascomycota</taxon>
        <taxon>Pezizomycotina</taxon>
        <taxon>Leotiomycetes</taxon>
        <taxon>Helotiales</taxon>
        <taxon>Sclerotiniaceae</taxon>
        <taxon>Sclerotinia</taxon>
    </lineage>
</organism>
<keyword evidence="2" id="KW-1185">Reference proteome</keyword>
<dbReference type="AlphaFoldDB" id="A0A9X0AXW2"/>